<evidence type="ECO:0000313" key="2">
    <source>
        <dbReference type="Proteomes" id="UP001601058"/>
    </source>
</evidence>
<accession>A0ABW6K695</accession>
<dbReference type="RefSeq" id="WP_389222742.1">
    <property type="nucleotide sequence ID" value="NZ_JBIACJ010000014.1"/>
</dbReference>
<keyword evidence="2" id="KW-1185">Reference proteome</keyword>
<organism evidence="1 2">
    <name type="scientific">Cytobacillus mangrovibacter</name>
    <dbReference type="NCBI Taxonomy" id="3299024"/>
    <lineage>
        <taxon>Bacteria</taxon>
        <taxon>Bacillati</taxon>
        <taxon>Bacillota</taxon>
        <taxon>Bacilli</taxon>
        <taxon>Bacillales</taxon>
        <taxon>Bacillaceae</taxon>
        <taxon>Cytobacillus</taxon>
    </lineage>
</organism>
<evidence type="ECO:0008006" key="3">
    <source>
        <dbReference type="Google" id="ProtNLM"/>
    </source>
</evidence>
<evidence type="ECO:0000313" key="1">
    <source>
        <dbReference type="EMBL" id="MFE8698393.1"/>
    </source>
</evidence>
<sequence>MQVDWKKIDMFLSLGQAFIPVYVEGKGDHVQLFLKNGSMELLDIQSDSFLNKLLHYFGTSVSANRSRYGKLVGRSQLVPVVLSYGVTLIPYIVRESIGGRQSRVGWFVAREIECFQKKSQHKTFVQLSKEHEIPVFHSEKFCFEQLKNARCIELCFGEIHEPHRRNWLFSVV</sequence>
<protein>
    <recommendedName>
        <fullName evidence="3">Competence protein</fullName>
    </recommendedName>
</protein>
<dbReference type="EMBL" id="JBIACJ010000014">
    <property type="protein sequence ID" value="MFE8698393.1"/>
    <property type="molecule type" value="Genomic_DNA"/>
</dbReference>
<gene>
    <name evidence="1" type="ORF">ACFYKT_18975</name>
</gene>
<reference evidence="1 2" key="1">
    <citation type="submission" date="2024-08" db="EMBL/GenBank/DDBJ databases">
        <title>Two novel Cytobacillus novel species.</title>
        <authorList>
            <person name="Liu G."/>
        </authorList>
    </citation>
    <scope>NUCLEOTIDE SEQUENCE [LARGE SCALE GENOMIC DNA]</scope>
    <source>
        <strain evidence="1 2">FJAT-53684</strain>
    </source>
</reference>
<comment type="caution">
    <text evidence="1">The sequence shown here is derived from an EMBL/GenBank/DDBJ whole genome shotgun (WGS) entry which is preliminary data.</text>
</comment>
<proteinExistence type="predicted"/>
<name>A0ABW6K695_9BACI</name>
<dbReference type="Proteomes" id="UP001601058">
    <property type="component" value="Unassembled WGS sequence"/>
</dbReference>